<evidence type="ECO:0000256" key="8">
    <source>
        <dbReference type="ARBA" id="ARBA00022989"/>
    </source>
</evidence>
<dbReference type="PANTHER" id="PTHR45436">
    <property type="entry name" value="SENSOR HISTIDINE KINASE YKOH"/>
    <property type="match status" value="1"/>
</dbReference>
<evidence type="ECO:0000256" key="2">
    <source>
        <dbReference type="ARBA" id="ARBA00004370"/>
    </source>
</evidence>
<evidence type="ECO:0000259" key="13">
    <source>
        <dbReference type="PROSITE" id="PS50109"/>
    </source>
</evidence>
<dbReference type="Proteomes" id="UP000564885">
    <property type="component" value="Unassembled WGS sequence"/>
</dbReference>
<dbReference type="EC" id="2.7.13.3" evidence="3"/>
<dbReference type="Gene3D" id="1.10.287.130">
    <property type="match status" value="1"/>
</dbReference>
<keyword evidence="5" id="KW-0808">Transferase</keyword>
<feature type="domain" description="HAMP" evidence="14">
    <location>
        <begin position="186"/>
        <end position="239"/>
    </location>
</feature>
<keyword evidence="9" id="KW-0902">Two-component regulatory system</keyword>
<evidence type="ECO:0000256" key="1">
    <source>
        <dbReference type="ARBA" id="ARBA00000085"/>
    </source>
</evidence>
<comment type="catalytic activity">
    <reaction evidence="1">
        <text>ATP + protein L-histidine = ADP + protein N-phospho-L-histidine.</text>
        <dbReference type="EC" id="2.7.13.3"/>
    </reaction>
</comment>
<dbReference type="Gene3D" id="6.10.340.10">
    <property type="match status" value="1"/>
</dbReference>
<sequence>MTPQSSFLPKLFRTTAFKLSFAYLVTFAVFAFVILGYVAWNATKVLDSQIIDTIEAEITGLAEQYRLAGIRRLVAIVDRRSRQPGASLYLVTNFQGERIAGNVGSLPPGTLNEAGQKEVTYARLDEDAREHSAIVRVYILPGGFRLLVGRDVDERVRIREIIGRAFGLSLLLICVLGCLGGWFVARRVLKRVDDMTAMTETIMAGNLDGRLQIAGTGDELDRLAQHLNAMLDRIGELMAGLTEVSNNIAHDLKTPLTRLRNRADEALRGARSAEELRASLEAVIEESDNLIRVFNALLMIARLEAGHQSEGMADFDAAEVARGVADMYEPVAEEAGTELKVEVEPGLPVHGSRELLGQAVANLVDNAIKYGTEGGRPAAAPVTVRARKDDDTVIITVGDRGPGIPVDERDRVLGRFVRLEEARSRPGFGLGLSIAAAVARLHGGTLKLNDNQPGLEVQLCIPARAAGSA</sequence>
<feature type="coiled-coil region" evidence="11">
    <location>
        <begin position="256"/>
        <end position="293"/>
    </location>
</feature>
<dbReference type="PROSITE" id="PS50885">
    <property type="entry name" value="HAMP"/>
    <property type="match status" value="1"/>
</dbReference>
<keyword evidence="11" id="KW-0175">Coiled coil</keyword>
<dbReference type="RefSeq" id="WP_171218839.1">
    <property type="nucleotide sequence ID" value="NZ_JABEPP010000003.1"/>
</dbReference>
<evidence type="ECO:0000259" key="14">
    <source>
        <dbReference type="PROSITE" id="PS50885"/>
    </source>
</evidence>
<dbReference type="Gene3D" id="3.30.565.10">
    <property type="entry name" value="Histidine kinase-like ATPase, C-terminal domain"/>
    <property type="match status" value="1"/>
</dbReference>
<keyword evidence="7" id="KW-0418">Kinase</keyword>
<dbReference type="PANTHER" id="PTHR45436:SF8">
    <property type="entry name" value="HISTIDINE KINASE"/>
    <property type="match status" value="1"/>
</dbReference>
<evidence type="ECO:0000256" key="9">
    <source>
        <dbReference type="ARBA" id="ARBA00023012"/>
    </source>
</evidence>
<evidence type="ECO:0000256" key="5">
    <source>
        <dbReference type="ARBA" id="ARBA00022679"/>
    </source>
</evidence>
<dbReference type="SMART" id="SM00387">
    <property type="entry name" value="HATPase_c"/>
    <property type="match status" value="1"/>
</dbReference>
<evidence type="ECO:0000256" key="11">
    <source>
        <dbReference type="SAM" id="Coils"/>
    </source>
</evidence>
<dbReference type="InterPro" id="IPR003594">
    <property type="entry name" value="HATPase_dom"/>
</dbReference>
<protein>
    <recommendedName>
        <fullName evidence="3">histidine kinase</fullName>
        <ecNumber evidence="3">2.7.13.3</ecNumber>
    </recommendedName>
</protein>
<reference evidence="15 16" key="1">
    <citation type="submission" date="2020-04" db="EMBL/GenBank/DDBJ databases">
        <title>Enterovirga sp. isolate from soil.</title>
        <authorList>
            <person name="Chea S."/>
            <person name="Kim D.-U."/>
        </authorList>
    </citation>
    <scope>NUCLEOTIDE SEQUENCE [LARGE SCALE GENOMIC DNA]</scope>
    <source>
        <strain evidence="15 16">DB1703</strain>
    </source>
</reference>
<dbReference type="InterPro" id="IPR036097">
    <property type="entry name" value="HisK_dim/P_sf"/>
</dbReference>
<evidence type="ECO:0000256" key="7">
    <source>
        <dbReference type="ARBA" id="ARBA00022777"/>
    </source>
</evidence>
<dbReference type="InterPro" id="IPR005467">
    <property type="entry name" value="His_kinase_dom"/>
</dbReference>
<comment type="subcellular location">
    <subcellularLocation>
        <location evidence="2">Membrane</location>
    </subcellularLocation>
</comment>
<dbReference type="InterPro" id="IPR003660">
    <property type="entry name" value="HAMP_dom"/>
</dbReference>
<accession>A0A849IAV3</accession>
<dbReference type="SMART" id="SM00304">
    <property type="entry name" value="HAMP"/>
    <property type="match status" value="1"/>
</dbReference>
<dbReference type="AlphaFoldDB" id="A0A849IAV3"/>
<dbReference type="CDD" id="cd00082">
    <property type="entry name" value="HisKA"/>
    <property type="match status" value="1"/>
</dbReference>
<dbReference type="SUPFAM" id="SSF158472">
    <property type="entry name" value="HAMP domain-like"/>
    <property type="match status" value="1"/>
</dbReference>
<name>A0A849IAV3_9HYPH</name>
<dbReference type="SUPFAM" id="SSF55874">
    <property type="entry name" value="ATPase domain of HSP90 chaperone/DNA topoisomerase II/histidine kinase"/>
    <property type="match status" value="1"/>
</dbReference>
<dbReference type="EMBL" id="JABEPP010000003">
    <property type="protein sequence ID" value="NNM73385.1"/>
    <property type="molecule type" value="Genomic_DNA"/>
</dbReference>
<dbReference type="GO" id="GO:0000155">
    <property type="term" value="F:phosphorelay sensor kinase activity"/>
    <property type="evidence" value="ECO:0007669"/>
    <property type="project" value="InterPro"/>
</dbReference>
<gene>
    <name evidence="15" type="ORF">HJG44_13430</name>
</gene>
<evidence type="ECO:0000313" key="15">
    <source>
        <dbReference type="EMBL" id="NNM73385.1"/>
    </source>
</evidence>
<dbReference type="SMART" id="SM00388">
    <property type="entry name" value="HisKA"/>
    <property type="match status" value="1"/>
</dbReference>
<dbReference type="Pfam" id="PF00512">
    <property type="entry name" value="HisKA"/>
    <property type="match status" value="1"/>
</dbReference>
<feature type="transmembrane region" description="Helical" evidence="12">
    <location>
        <begin position="165"/>
        <end position="185"/>
    </location>
</feature>
<dbReference type="Pfam" id="PF02518">
    <property type="entry name" value="HATPase_c"/>
    <property type="match status" value="1"/>
</dbReference>
<evidence type="ECO:0000256" key="6">
    <source>
        <dbReference type="ARBA" id="ARBA00022692"/>
    </source>
</evidence>
<dbReference type="CDD" id="cd00075">
    <property type="entry name" value="HATPase"/>
    <property type="match status" value="1"/>
</dbReference>
<comment type="caution">
    <text evidence="15">The sequence shown here is derived from an EMBL/GenBank/DDBJ whole genome shotgun (WGS) entry which is preliminary data.</text>
</comment>
<dbReference type="SUPFAM" id="SSF47384">
    <property type="entry name" value="Homodimeric domain of signal transducing histidine kinase"/>
    <property type="match status" value="1"/>
</dbReference>
<feature type="domain" description="Histidine kinase" evidence="13">
    <location>
        <begin position="247"/>
        <end position="465"/>
    </location>
</feature>
<evidence type="ECO:0000256" key="4">
    <source>
        <dbReference type="ARBA" id="ARBA00022553"/>
    </source>
</evidence>
<evidence type="ECO:0000256" key="3">
    <source>
        <dbReference type="ARBA" id="ARBA00012438"/>
    </source>
</evidence>
<evidence type="ECO:0000313" key="16">
    <source>
        <dbReference type="Proteomes" id="UP000564885"/>
    </source>
</evidence>
<dbReference type="InterPro" id="IPR036890">
    <property type="entry name" value="HATPase_C_sf"/>
</dbReference>
<dbReference type="GO" id="GO:0005886">
    <property type="term" value="C:plasma membrane"/>
    <property type="evidence" value="ECO:0007669"/>
    <property type="project" value="TreeGrafter"/>
</dbReference>
<evidence type="ECO:0000256" key="10">
    <source>
        <dbReference type="ARBA" id="ARBA00023136"/>
    </source>
</evidence>
<dbReference type="CDD" id="cd06225">
    <property type="entry name" value="HAMP"/>
    <property type="match status" value="1"/>
</dbReference>
<dbReference type="InterPro" id="IPR004358">
    <property type="entry name" value="Sig_transdc_His_kin-like_C"/>
</dbReference>
<evidence type="ECO:0000256" key="12">
    <source>
        <dbReference type="SAM" id="Phobius"/>
    </source>
</evidence>
<dbReference type="PROSITE" id="PS50109">
    <property type="entry name" value="HIS_KIN"/>
    <property type="match status" value="1"/>
</dbReference>
<organism evidence="15 16">
    <name type="scientific">Enterovirga aerilata</name>
    <dbReference type="NCBI Taxonomy" id="2730920"/>
    <lineage>
        <taxon>Bacteria</taxon>
        <taxon>Pseudomonadati</taxon>
        <taxon>Pseudomonadota</taxon>
        <taxon>Alphaproteobacteria</taxon>
        <taxon>Hyphomicrobiales</taxon>
        <taxon>Methylobacteriaceae</taxon>
        <taxon>Enterovirga</taxon>
    </lineage>
</organism>
<keyword evidence="16" id="KW-1185">Reference proteome</keyword>
<keyword evidence="10 12" id="KW-0472">Membrane</keyword>
<keyword evidence="6 12" id="KW-0812">Transmembrane</keyword>
<dbReference type="InterPro" id="IPR050428">
    <property type="entry name" value="TCS_sensor_his_kinase"/>
</dbReference>
<keyword evidence="8 12" id="KW-1133">Transmembrane helix</keyword>
<proteinExistence type="predicted"/>
<keyword evidence="4" id="KW-0597">Phosphoprotein</keyword>
<dbReference type="Pfam" id="PF00672">
    <property type="entry name" value="HAMP"/>
    <property type="match status" value="1"/>
</dbReference>
<dbReference type="InterPro" id="IPR003661">
    <property type="entry name" value="HisK_dim/P_dom"/>
</dbReference>
<feature type="transmembrane region" description="Helical" evidence="12">
    <location>
        <begin position="20"/>
        <end position="40"/>
    </location>
</feature>
<dbReference type="PRINTS" id="PR00344">
    <property type="entry name" value="BCTRLSENSOR"/>
</dbReference>